<dbReference type="Proteomes" id="UP000823636">
    <property type="component" value="Unassembled WGS sequence"/>
</dbReference>
<name>A0A9D9H6M7_9BACT</name>
<reference evidence="2" key="1">
    <citation type="submission" date="2020-10" db="EMBL/GenBank/DDBJ databases">
        <authorList>
            <person name="Gilroy R."/>
        </authorList>
    </citation>
    <scope>NUCLEOTIDE SEQUENCE</scope>
    <source>
        <strain evidence="2">G3-4614</strain>
    </source>
</reference>
<sequence length="215" mass="25019">MNNSFFSRFTPKEPKFFPMLKNLSLVVISAAELLEESLQHDTPEERAAYYKKIKEKEREGDKLTHTIQDALSSTFITPFDREDIHALASHMDDIIDGINSCAKRISIYNPRPIGASGKELAKLIHEEAEYISKSMDELETFRKSPAKLREYCTRLHDIENNADDLYEYFITKLFQEEKDCIEIIKIKEIMHELEHTTDSAEHVGKILRTFIVKYT</sequence>
<dbReference type="InterPro" id="IPR038078">
    <property type="entry name" value="PhoU-like_sf"/>
</dbReference>
<dbReference type="PANTHER" id="PTHR37298">
    <property type="entry name" value="UPF0111 PROTEIN YKAA"/>
    <property type="match status" value="1"/>
</dbReference>
<reference evidence="2" key="2">
    <citation type="journal article" date="2021" name="PeerJ">
        <title>Extensive microbial diversity within the chicken gut microbiome revealed by metagenomics and culture.</title>
        <authorList>
            <person name="Gilroy R."/>
            <person name="Ravi A."/>
            <person name="Getino M."/>
            <person name="Pursley I."/>
            <person name="Horton D.L."/>
            <person name="Alikhan N.F."/>
            <person name="Baker D."/>
            <person name="Gharbi K."/>
            <person name="Hall N."/>
            <person name="Watson M."/>
            <person name="Adriaenssens E.M."/>
            <person name="Foster-Nyarko E."/>
            <person name="Jarju S."/>
            <person name="Secka A."/>
            <person name="Antonio M."/>
            <person name="Oren A."/>
            <person name="Chaudhuri R.R."/>
            <person name="La Ragione R."/>
            <person name="Hildebrand F."/>
            <person name="Pallen M.J."/>
        </authorList>
    </citation>
    <scope>NUCLEOTIDE SEQUENCE</scope>
    <source>
        <strain evidence="2">G3-4614</strain>
    </source>
</reference>
<dbReference type="InterPro" id="IPR018445">
    <property type="entry name" value="Put_Phosphate_transp_reg"/>
</dbReference>
<dbReference type="InterPro" id="IPR052912">
    <property type="entry name" value="UPF0111_domain"/>
</dbReference>
<evidence type="ECO:0000313" key="3">
    <source>
        <dbReference type="Proteomes" id="UP000823636"/>
    </source>
</evidence>
<comment type="caution">
    <text evidence="2">The sequence shown here is derived from an EMBL/GenBank/DDBJ whole genome shotgun (WGS) entry which is preliminary data.</text>
</comment>
<evidence type="ECO:0000313" key="2">
    <source>
        <dbReference type="EMBL" id="MBO8437824.1"/>
    </source>
</evidence>
<dbReference type="Gene3D" id="1.20.58.220">
    <property type="entry name" value="Phosphate transport system protein phou homolog 2, domain 2"/>
    <property type="match status" value="1"/>
</dbReference>
<dbReference type="PANTHER" id="PTHR37298:SF1">
    <property type="entry name" value="UPF0111 PROTEIN YKAA"/>
    <property type="match status" value="1"/>
</dbReference>
<accession>A0A9D9H6M7</accession>
<protein>
    <submittedName>
        <fullName evidence="2">DUF47 family protein</fullName>
    </submittedName>
</protein>
<organism evidence="2 3">
    <name type="scientific">Candidatus Caccoplasma merdipullorum</name>
    <dbReference type="NCBI Taxonomy" id="2840718"/>
    <lineage>
        <taxon>Bacteria</taxon>
        <taxon>Pseudomonadati</taxon>
        <taxon>Bacteroidota</taxon>
        <taxon>Bacteroidia</taxon>
        <taxon>Bacteroidales</taxon>
        <taxon>Bacteroidaceae</taxon>
        <taxon>Bacteroidaceae incertae sedis</taxon>
        <taxon>Candidatus Caccoplasma</taxon>
    </lineage>
</organism>
<comment type="similarity">
    <text evidence="1">Belongs to the UPF0111 family.</text>
</comment>
<dbReference type="AlphaFoldDB" id="A0A9D9H6M7"/>
<gene>
    <name evidence="2" type="ORF">IAC54_02855</name>
</gene>
<dbReference type="EMBL" id="JADIMW010000027">
    <property type="protein sequence ID" value="MBO8437824.1"/>
    <property type="molecule type" value="Genomic_DNA"/>
</dbReference>
<proteinExistence type="inferred from homology"/>
<dbReference type="Pfam" id="PF01865">
    <property type="entry name" value="PhoU_div"/>
    <property type="match status" value="1"/>
</dbReference>
<evidence type="ECO:0000256" key="1">
    <source>
        <dbReference type="ARBA" id="ARBA00008591"/>
    </source>
</evidence>